<dbReference type="InterPro" id="IPR050662">
    <property type="entry name" value="Sec-metab_biosynth-thioest"/>
</dbReference>
<accession>A0A9X3WVA2</accession>
<dbReference type="Proteomes" id="UP001145050">
    <property type="component" value="Unassembled WGS sequence"/>
</dbReference>
<dbReference type="RefSeq" id="WP_272435869.1">
    <property type="nucleotide sequence ID" value="NZ_JAMQKB010000004.1"/>
</dbReference>
<evidence type="ECO:0000259" key="1">
    <source>
        <dbReference type="SMART" id="SM00849"/>
    </source>
</evidence>
<evidence type="ECO:0000313" key="3">
    <source>
        <dbReference type="Proteomes" id="UP001145050"/>
    </source>
</evidence>
<reference evidence="2" key="1">
    <citation type="submission" date="2022-06" db="EMBL/GenBank/DDBJ databases">
        <title>Aquibacillus sp. a new bacterium isolated from soil saline samples.</title>
        <authorList>
            <person name="Galisteo C."/>
            <person name="De La Haba R."/>
            <person name="Sanchez-Porro C."/>
            <person name="Ventosa A."/>
        </authorList>
    </citation>
    <scope>NUCLEOTIDE SEQUENCE</scope>
    <source>
        <strain evidence="2">3ASR75-11</strain>
    </source>
</reference>
<evidence type="ECO:0000313" key="2">
    <source>
        <dbReference type="EMBL" id="MDC3424064.1"/>
    </source>
</evidence>
<dbReference type="PANTHER" id="PTHR23131">
    <property type="entry name" value="ENDORIBONUCLEASE LACTB2"/>
    <property type="match status" value="1"/>
</dbReference>
<dbReference type="SMART" id="SM00849">
    <property type="entry name" value="Lactamase_B"/>
    <property type="match status" value="1"/>
</dbReference>
<dbReference type="InterPro" id="IPR001279">
    <property type="entry name" value="Metallo-B-lactamas"/>
</dbReference>
<sequence length="321" mass="37492">MNIKRLNDKVYRVGIPVPFPMKYVYCYLMENEFGYTLIDTGFHYKKAVEAWEETFEELQVDTNRIHTIFLTHFHPDHSGLAGWMQQRTGARVWMSSDDLEMFQLAFKDNGVQKENVEKLIYDHGVPAKLRDEIQTNLQKMSKHVQPFVDINPITEKECKLDDRTWEIIQTPGHSKGHLCFYQKEEKILIAGDMILDPITPNISLWPGGSEYPLHDYFNSLEKLMDYSVEQVWPGHGDIIYHVTERIEELMHHHYSRLDKISSLATSKSTFEIADALFAGRQLNAHQWRFAISETLAHLEYLADERKISRIQSTPILYANSL</sequence>
<dbReference type="Gene3D" id="1.10.10.10">
    <property type="entry name" value="Winged helix-like DNA-binding domain superfamily/Winged helix DNA-binding domain"/>
    <property type="match status" value="1"/>
</dbReference>
<dbReference type="SUPFAM" id="SSF56281">
    <property type="entry name" value="Metallo-hydrolase/oxidoreductase"/>
    <property type="match status" value="1"/>
</dbReference>
<protein>
    <submittedName>
        <fullName evidence="2">MBL fold metallo-hydrolase</fullName>
    </submittedName>
</protein>
<gene>
    <name evidence="2" type="ORF">NC797_06030</name>
</gene>
<dbReference type="InterPro" id="IPR036866">
    <property type="entry name" value="RibonucZ/Hydroxyglut_hydro"/>
</dbReference>
<dbReference type="Pfam" id="PF21221">
    <property type="entry name" value="B_lactamase-like_C"/>
    <property type="match status" value="1"/>
</dbReference>
<feature type="domain" description="Metallo-beta-lactamase" evidence="1">
    <location>
        <begin position="23"/>
        <end position="235"/>
    </location>
</feature>
<dbReference type="CDD" id="cd07725">
    <property type="entry name" value="TTHA1429-like_MBL-fold"/>
    <property type="match status" value="1"/>
</dbReference>
<name>A0A9X3WVA2_9BACI</name>
<dbReference type="EMBL" id="JAMQKB010000004">
    <property type="protein sequence ID" value="MDC3424064.1"/>
    <property type="molecule type" value="Genomic_DNA"/>
</dbReference>
<dbReference type="AlphaFoldDB" id="A0A9X3WVA2"/>
<keyword evidence="3" id="KW-1185">Reference proteome</keyword>
<dbReference type="InterPro" id="IPR036388">
    <property type="entry name" value="WH-like_DNA-bd_sf"/>
</dbReference>
<dbReference type="InterPro" id="IPR048933">
    <property type="entry name" value="B_lactamase-like_C"/>
</dbReference>
<dbReference type="Pfam" id="PF00753">
    <property type="entry name" value="Lactamase_B"/>
    <property type="match status" value="1"/>
</dbReference>
<dbReference type="PANTHER" id="PTHR23131:SF4">
    <property type="entry name" value="METALLO-BETA-LACTAMASE SUPERFAMILY POTEIN"/>
    <property type="match status" value="1"/>
</dbReference>
<organism evidence="2 3">
    <name type="scientific">Terrihalobacillus insolitus</name>
    <dbReference type="NCBI Taxonomy" id="2950438"/>
    <lineage>
        <taxon>Bacteria</taxon>
        <taxon>Bacillati</taxon>
        <taxon>Bacillota</taxon>
        <taxon>Bacilli</taxon>
        <taxon>Bacillales</taxon>
        <taxon>Bacillaceae</taxon>
        <taxon>Terrihalobacillus</taxon>
    </lineage>
</organism>
<comment type="caution">
    <text evidence="2">The sequence shown here is derived from an EMBL/GenBank/DDBJ whole genome shotgun (WGS) entry which is preliminary data.</text>
</comment>
<proteinExistence type="predicted"/>
<dbReference type="Gene3D" id="3.60.15.10">
    <property type="entry name" value="Ribonuclease Z/Hydroxyacylglutathione hydrolase-like"/>
    <property type="match status" value="1"/>
</dbReference>